<dbReference type="EMBL" id="CH991550">
    <property type="protein sequence ID" value="EDQ89555.1"/>
    <property type="molecule type" value="Genomic_DNA"/>
</dbReference>
<dbReference type="KEGG" id="mbr:MONBRDRAFT_8098"/>
<dbReference type="InterPro" id="IPR050194">
    <property type="entry name" value="Glycosyltransferase_grp1"/>
</dbReference>
<proteinExistence type="predicted"/>
<dbReference type="eggNOG" id="ENOG502S5K8">
    <property type="taxonomic scope" value="Eukaryota"/>
</dbReference>
<dbReference type="AlphaFoldDB" id="A9UZ17"/>
<dbReference type="InterPro" id="IPR001296">
    <property type="entry name" value="Glyco_trans_1"/>
</dbReference>
<keyword evidence="1" id="KW-0328">Glycosyltransferase</keyword>
<evidence type="ECO:0000256" key="1">
    <source>
        <dbReference type="ARBA" id="ARBA00022676"/>
    </source>
</evidence>
<dbReference type="Pfam" id="PF00534">
    <property type="entry name" value="Glycos_transf_1"/>
    <property type="match status" value="1"/>
</dbReference>
<dbReference type="InParanoid" id="A9UZ17"/>
<reference evidence="3 4" key="1">
    <citation type="journal article" date="2008" name="Nature">
        <title>The genome of the choanoflagellate Monosiga brevicollis and the origin of metazoans.</title>
        <authorList>
            <consortium name="JGI Sequencing"/>
            <person name="King N."/>
            <person name="Westbrook M.J."/>
            <person name="Young S.L."/>
            <person name="Kuo A."/>
            <person name="Abedin M."/>
            <person name="Chapman J."/>
            <person name="Fairclough S."/>
            <person name="Hellsten U."/>
            <person name="Isogai Y."/>
            <person name="Letunic I."/>
            <person name="Marr M."/>
            <person name="Pincus D."/>
            <person name="Putnam N."/>
            <person name="Rokas A."/>
            <person name="Wright K.J."/>
            <person name="Zuzow R."/>
            <person name="Dirks W."/>
            <person name="Good M."/>
            <person name="Goodstein D."/>
            <person name="Lemons D."/>
            <person name="Li W."/>
            <person name="Lyons J.B."/>
            <person name="Morris A."/>
            <person name="Nichols S."/>
            <person name="Richter D.J."/>
            <person name="Salamov A."/>
            <person name="Bork P."/>
            <person name="Lim W.A."/>
            <person name="Manning G."/>
            <person name="Miller W.T."/>
            <person name="McGinnis W."/>
            <person name="Shapiro H."/>
            <person name="Tjian R."/>
            <person name="Grigoriev I.V."/>
            <person name="Rokhsar D."/>
        </authorList>
    </citation>
    <scope>NUCLEOTIDE SEQUENCE [LARGE SCALE GENOMIC DNA]</scope>
    <source>
        <strain evidence="4">MX1 / ATCC 50154</strain>
    </source>
</reference>
<feature type="domain" description="Glycosyl transferase family 1" evidence="2">
    <location>
        <begin position="126"/>
        <end position="286"/>
    </location>
</feature>
<accession>A9UZ17</accession>
<dbReference type="Gene3D" id="3.40.50.2000">
    <property type="entry name" value="Glycogen Phosphorylase B"/>
    <property type="match status" value="1"/>
</dbReference>
<name>A9UZ17_MONBE</name>
<organism evidence="3 4">
    <name type="scientific">Monosiga brevicollis</name>
    <name type="common">Choanoflagellate</name>
    <dbReference type="NCBI Taxonomy" id="81824"/>
    <lineage>
        <taxon>Eukaryota</taxon>
        <taxon>Choanoflagellata</taxon>
        <taxon>Craspedida</taxon>
        <taxon>Salpingoecidae</taxon>
        <taxon>Monosiga</taxon>
    </lineage>
</organism>
<dbReference type="PANTHER" id="PTHR45947">
    <property type="entry name" value="SULFOQUINOVOSYL TRANSFERASE SQD2"/>
    <property type="match status" value="1"/>
</dbReference>
<dbReference type="OMA" id="EGFMGPA"/>
<evidence type="ECO:0000313" key="3">
    <source>
        <dbReference type="EMBL" id="EDQ89555.1"/>
    </source>
</evidence>
<dbReference type="Proteomes" id="UP000001357">
    <property type="component" value="Unassembled WGS sequence"/>
</dbReference>
<protein>
    <recommendedName>
        <fullName evidence="2">Glycosyl transferase family 1 domain-containing protein</fullName>
    </recommendedName>
</protein>
<dbReference type="SUPFAM" id="SSF53756">
    <property type="entry name" value="UDP-Glycosyltransferase/glycogen phosphorylase"/>
    <property type="match status" value="1"/>
</dbReference>
<dbReference type="RefSeq" id="XP_001745584.1">
    <property type="nucleotide sequence ID" value="XM_001745532.1"/>
</dbReference>
<evidence type="ECO:0000259" key="2">
    <source>
        <dbReference type="Pfam" id="PF00534"/>
    </source>
</evidence>
<dbReference type="PANTHER" id="PTHR45947:SF3">
    <property type="entry name" value="SULFOQUINOVOSYL TRANSFERASE SQD2"/>
    <property type="match status" value="1"/>
</dbReference>
<keyword evidence="1" id="KW-0808">Transferase</keyword>
<evidence type="ECO:0000313" key="4">
    <source>
        <dbReference type="Proteomes" id="UP000001357"/>
    </source>
</evidence>
<sequence length="316" mass="33698">MASWEEADVVCAVDWTGLAAVQTLASMYGAKRSPPLVFLCYRVFSASVNITTNPDAAATYRMYEASAWSNAQALVVLSQADQRNLEQLQSSDDPRPPSACFLLYPPLRADMVQMASQAQLLPPARGPRYLTCCVRLSPEKSPDTFLDILSHLRTSLCSLNIVPLLCGTGTDPAYVSALHHRAQAVCPETMIRSGFMGPSEMAEVWQQTILNVHPSQRDAFGMTIAEAAAFGVPTAGSDGGDVGALDFLAQGAFLPIKLSAPAKAAAAIRDLLHDPTRLSQLQRAAQARALAWTATAHGAELLTILQQAATASAALD</sequence>
<keyword evidence="4" id="KW-1185">Reference proteome</keyword>
<dbReference type="GeneID" id="5890981"/>
<gene>
    <name evidence="3" type="ORF">MONBRDRAFT_8098</name>
</gene>
<dbReference type="GO" id="GO:0016757">
    <property type="term" value="F:glycosyltransferase activity"/>
    <property type="evidence" value="ECO:0007669"/>
    <property type="project" value="UniProtKB-KW"/>
</dbReference>